<evidence type="ECO:0000313" key="12">
    <source>
        <dbReference type="EMBL" id="RCI17041.1"/>
    </source>
</evidence>
<proteinExistence type="inferred from homology"/>
<dbReference type="AlphaFoldDB" id="A0A367LRK0"/>
<feature type="domain" description="CFEM" evidence="11">
    <location>
        <begin position="1"/>
        <end position="116"/>
    </location>
</feature>
<gene>
    <name evidence="12" type="ORF">L249_1824</name>
</gene>
<dbReference type="InterPro" id="IPR008427">
    <property type="entry name" value="Extracellular_membr_CFEM_dom"/>
</dbReference>
<dbReference type="Proteomes" id="UP000253664">
    <property type="component" value="Unassembled WGS sequence"/>
</dbReference>
<dbReference type="GO" id="GO:0098552">
    <property type="term" value="C:side of membrane"/>
    <property type="evidence" value="ECO:0007669"/>
    <property type="project" value="UniProtKB-KW"/>
</dbReference>
<comment type="caution">
    <text evidence="9">Lacks conserved residue(s) required for the propagation of feature annotation.</text>
</comment>
<dbReference type="STRING" id="1330021.A0A367LRK0"/>
<feature type="signal peptide" evidence="10">
    <location>
        <begin position="1"/>
        <end position="17"/>
    </location>
</feature>
<evidence type="ECO:0000256" key="2">
    <source>
        <dbReference type="ARBA" id="ARBA00004613"/>
    </source>
</evidence>
<reference evidence="12 13" key="1">
    <citation type="journal article" date="2015" name="BMC Genomics">
        <title>Insights from the genome of Ophiocordyceps polyrhachis-furcata to pathogenicity and host specificity in insect fungi.</title>
        <authorList>
            <person name="Wichadakul D."/>
            <person name="Kobmoo N."/>
            <person name="Ingsriswang S."/>
            <person name="Tangphatsornruang S."/>
            <person name="Chantasingh D."/>
            <person name="Luangsa-ard J.J."/>
            <person name="Eurwilaichitr L."/>
        </authorList>
    </citation>
    <scope>NUCLEOTIDE SEQUENCE [LARGE SCALE GENOMIC DNA]</scope>
    <source>
        <strain evidence="12 13">BCC 54312</strain>
    </source>
</reference>
<dbReference type="EMBL" id="LKCN02000001">
    <property type="protein sequence ID" value="RCI17041.1"/>
    <property type="molecule type" value="Genomic_DNA"/>
</dbReference>
<dbReference type="Pfam" id="PF05730">
    <property type="entry name" value="CFEM"/>
    <property type="match status" value="1"/>
</dbReference>
<evidence type="ECO:0000256" key="10">
    <source>
        <dbReference type="SAM" id="SignalP"/>
    </source>
</evidence>
<name>A0A367LRK0_9HYPO</name>
<protein>
    <recommendedName>
        <fullName evidence="11">CFEM domain-containing protein</fullName>
    </recommendedName>
</protein>
<evidence type="ECO:0000259" key="11">
    <source>
        <dbReference type="PROSITE" id="PS52012"/>
    </source>
</evidence>
<keyword evidence="7 9" id="KW-1015">Disulfide bond</keyword>
<keyword evidence="6 10" id="KW-0732">Signal</keyword>
<accession>A0A367LRK0</accession>
<sequence length="150" mass="14833">MQFTAAVILAVAAVASAAKGPGIKDLPNCAQHCVADAVKGHTDCGEDALECICEKADTLAVQSADCVVESCGTGYQVLPKGLQVCIAHAKHKNSARQIECVPVQVATQTSAQVVTTTVGPRPTSSVVTAGAAAVGPAGGIAALAVAAALL</sequence>
<keyword evidence="5" id="KW-0336">GPI-anchor</keyword>
<feature type="chain" id="PRO_5016811649" description="CFEM domain-containing protein" evidence="10">
    <location>
        <begin position="18"/>
        <end position="150"/>
    </location>
</feature>
<keyword evidence="8" id="KW-0449">Lipoprotein</keyword>
<keyword evidence="4" id="KW-0964">Secreted</keyword>
<dbReference type="GO" id="GO:0005576">
    <property type="term" value="C:extracellular region"/>
    <property type="evidence" value="ECO:0007669"/>
    <property type="project" value="UniProtKB-SubCell"/>
</dbReference>
<evidence type="ECO:0000256" key="3">
    <source>
        <dbReference type="ARBA" id="ARBA00010031"/>
    </source>
</evidence>
<dbReference type="PROSITE" id="PS52012">
    <property type="entry name" value="CFEM"/>
    <property type="match status" value="1"/>
</dbReference>
<comment type="subcellular location">
    <subcellularLocation>
        <location evidence="1">Membrane</location>
        <topology evidence="1">Lipid-anchor</topology>
        <topology evidence="1">GPI-anchor</topology>
    </subcellularLocation>
    <subcellularLocation>
        <location evidence="2">Secreted</location>
    </subcellularLocation>
</comment>
<evidence type="ECO:0000256" key="1">
    <source>
        <dbReference type="ARBA" id="ARBA00004589"/>
    </source>
</evidence>
<evidence type="ECO:0000256" key="6">
    <source>
        <dbReference type="ARBA" id="ARBA00022729"/>
    </source>
</evidence>
<evidence type="ECO:0000256" key="4">
    <source>
        <dbReference type="ARBA" id="ARBA00022525"/>
    </source>
</evidence>
<evidence type="ECO:0000256" key="9">
    <source>
        <dbReference type="PROSITE-ProRule" id="PRU01356"/>
    </source>
</evidence>
<evidence type="ECO:0000313" key="13">
    <source>
        <dbReference type="Proteomes" id="UP000253664"/>
    </source>
</evidence>
<comment type="similarity">
    <text evidence="3">Belongs to the RBT5 family.</text>
</comment>
<comment type="caution">
    <text evidence="12">The sequence shown here is derived from an EMBL/GenBank/DDBJ whole genome shotgun (WGS) entry which is preliminary data.</text>
</comment>
<evidence type="ECO:0000256" key="8">
    <source>
        <dbReference type="ARBA" id="ARBA00023288"/>
    </source>
</evidence>
<feature type="disulfide bond" evidence="9">
    <location>
        <begin position="44"/>
        <end position="51"/>
    </location>
</feature>
<dbReference type="OrthoDB" id="4927622at2759"/>
<organism evidence="12 13">
    <name type="scientific">Ophiocordyceps polyrhachis-furcata BCC 54312</name>
    <dbReference type="NCBI Taxonomy" id="1330021"/>
    <lineage>
        <taxon>Eukaryota</taxon>
        <taxon>Fungi</taxon>
        <taxon>Dikarya</taxon>
        <taxon>Ascomycota</taxon>
        <taxon>Pezizomycotina</taxon>
        <taxon>Sordariomycetes</taxon>
        <taxon>Hypocreomycetidae</taxon>
        <taxon>Hypocreales</taxon>
        <taxon>Ophiocordycipitaceae</taxon>
        <taxon>Ophiocordyceps</taxon>
    </lineage>
</organism>
<keyword evidence="13" id="KW-1185">Reference proteome</keyword>
<evidence type="ECO:0000256" key="7">
    <source>
        <dbReference type="ARBA" id="ARBA00023157"/>
    </source>
</evidence>
<evidence type="ECO:0000256" key="5">
    <source>
        <dbReference type="ARBA" id="ARBA00022622"/>
    </source>
</evidence>
<keyword evidence="5" id="KW-0472">Membrane</keyword>
<keyword evidence="5" id="KW-0325">Glycoprotein</keyword>